<evidence type="ECO:0000256" key="1">
    <source>
        <dbReference type="SAM" id="MobiDB-lite"/>
    </source>
</evidence>
<dbReference type="InterPro" id="IPR050471">
    <property type="entry name" value="AB_hydrolase"/>
</dbReference>
<dbReference type="Proteomes" id="UP001611339">
    <property type="component" value="Unassembled WGS sequence"/>
</dbReference>
<dbReference type="InterPro" id="IPR000073">
    <property type="entry name" value="AB_hydrolase_1"/>
</dbReference>
<feature type="compositionally biased region" description="Basic and acidic residues" evidence="1">
    <location>
        <begin position="198"/>
        <end position="217"/>
    </location>
</feature>
<protein>
    <submittedName>
        <fullName evidence="3">Alpha/beta fold hydrolase</fullName>
    </submittedName>
</protein>
<dbReference type="GO" id="GO:0016787">
    <property type="term" value="F:hydrolase activity"/>
    <property type="evidence" value="ECO:0007669"/>
    <property type="project" value="UniProtKB-KW"/>
</dbReference>
<dbReference type="SUPFAM" id="SSF53474">
    <property type="entry name" value="alpha/beta-Hydrolases"/>
    <property type="match status" value="1"/>
</dbReference>
<name>A0ABW7UIT1_9ACTN</name>
<dbReference type="PANTHER" id="PTHR43433">
    <property type="entry name" value="HYDROLASE, ALPHA/BETA FOLD FAMILY PROTEIN"/>
    <property type="match status" value="1"/>
</dbReference>
<organism evidence="3 4">
    <name type="scientific">Streptomyces litmocidini</name>
    <dbReference type="NCBI Taxonomy" id="67318"/>
    <lineage>
        <taxon>Bacteria</taxon>
        <taxon>Bacillati</taxon>
        <taxon>Actinomycetota</taxon>
        <taxon>Actinomycetes</taxon>
        <taxon>Kitasatosporales</taxon>
        <taxon>Streptomycetaceae</taxon>
        <taxon>Streptomyces</taxon>
    </lineage>
</organism>
<accession>A0ABW7UIT1</accession>
<dbReference type="EMBL" id="JBIRUI010000016">
    <property type="protein sequence ID" value="MFI1717671.1"/>
    <property type="molecule type" value="Genomic_DNA"/>
</dbReference>
<comment type="caution">
    <text evidence="3">The sequence shown here is derived from an EMBL/GenBank/DDBJ whole genome shotgun (WGS) entry which is preliminary data.</text>
</comment>
<proteinExistence type="predicted"/>
<evidence type="ECO:0000313" key="3">
    <source>
        <dbReference type="EMBL" id="MFI1717671.1"/>
    </source>
</evidence>
<sequence length="306" mass="32382">MRSPVPRGLPGADQDQFVELPSGTRICYRVDGPPDGPAVLLVSGLAEDITSWSPAFVAGLVGRGMRVIRMDNRDCGRSSYATTPPPGLLRQLTGRPRSDAYTLRDMASDCDGLLDHLGVGSAHVIGRSMGGMIAQTLASSWPNRVRTLTSIYSTTGSKDVGQPALSTLLLLASPPPRSRSGAVRAHLRITRHLAGTGHRPDDDAETAHAESTWDRSVGDQSAGSARQIQAIQASGDRTDQLRTITVPTLVIHGDRDLLVAPTGGKATAAAIPGARLVVVPGMGHHLPDSLVEEIIREITDHIASVR</sequence>
<feature type="region of interest" description="Disordered" evidence="1">
    <location>
        <begin position="194"/>
        <end position="221"/>
    </location>
</feature>
<evidence type="ECO:0000259" key="2">
    <source>
        <dbReference type="Pfam" id="PF00561"/>
    </source>
</evidence>
<dbReference type="Gene3D" id="3.40.50.1820">
    <property type="entry name" value="alpha/beta hydrolase"/>
    <property type="match status" value="1"/>
</dbReference>
<reference evidence="3 4" key="1">
    <citation type="submission" date="2024-10" db="EMBL/GenBank/DDBJ databases">
        <title>The Natural Products Discovery Center: Release of the First 8490 Sequenced Strains for Exploring Actinobacteria Biosynthetic Diversity.</title>
        <authorList>
            <person name="Kalkreuter E."/>
            <person name="Kautsar S.A."/>
            <person name="Yang D."/>
            <person name="Bader C.D."/>
            <person name="Teijaro C.N."/>
            <person name="Fluegel L."/>
            <person name="Davis C.M."/>
            <person name="Simpson J.R."/>
            <person name="Lauterbach L."/>
            <person name="Steele A.D."/>
            <person name="Gui C."/>
            <person name="Meng S."/>
            <person name="Li G."/>
            <person name="Viehrig K."/>
            <person name="Ye F."/>
            <person name="Su P."/>
            <person name="Kiefer A.F."/>
            <person name="Nichols A."/>
            <person name="Cepeda A.J."/>
            <person name="Yan W."/>
            <person name="Fan B."/>
            <person name="Jiang Y."/>
            <person name="Adhikari A."/>
            <person name="Zheng C.-J."/>
            <person name="Schuster L."/>
            <person name="Cowan T.M."/>
            <person name="Smanski M.J."/>
            <person name="Chevrette M.G."/>
            <person name="De Carvalho L.P.S."/>
            <person name="Shen B."/>
        </authorList>
    </citation>
    <scope>NUCLEOTIDE SEQUENCE [LARGE SCALE GENOMIC DNA]</scope>
    <source>
        <strain evidence="3 4">NPDC020602</strain>
    </source>
</reference>
<evidence type="ECO:0000313" key="4">
    <source>
        <dbReference type="Proteomes" id="UP001611339"/>
    </source>
</evidence>
<dbReference type="Pfam" id="PF00561">
    <property type="entry name" value="Abhydrolase_1"/>
    <property type="match status" value="1"/>
</dbReference>
<gene>
    <name evidence="3" type="ORF">ACH407_29475</name>
</gene>
<dbReference type="PANTHER" id="PTHR43433:SF5">
    <property type="entry name" value="AB HYDROLASE-1 DOMAIN-CONTAINING PROTEIN"/>
    <property type="match status" value="1"/>
</dbReference>
<dbReference type="InterPro" id="IPR029058">
    <property type="entry name" value="AB_hydrolase_fold"/>
</dbReference>
<dbReference type="RefSeq" id="WP_398712121.1">
    <property type="nucleotide sequence ID" value="NZ_JBIRUI010000016.1"/>
</dbReference>
<feature type="domain" description="AB hydrolase-1" evidence="2">
    <location>
        <begin position="37"/>
        <end position="286"/>
    </location>
</feature>
<keyword evidence="4" id="KW-1185">Reference proteome</keyword>
<keyword evidence="3" id="KW-0378">Hydrolase</keyword>